<dbReference type="InterPro" id="IPR001015">
    <property type="entry name" value="Ferrochelatase"/>
</dbReference>
<dbReference type="SUPFAM" id="SSF53800">
    <property type="entry name" value="Chelatase"/>
    <property type="match status" value="1"/>
</dbReference>
<evidence type="ECO:0000256" key="4">
    <source>
        <dbReference type="ARBA" id="ARBA00023004"/>
    </source>
</evidence>
<dbReference type="AlphaFoldDB" id="Q3ASX1"/>
<evidence type="ECO:0000313" key="9">
    <source>
        <dbReference type="EMBL" id="ABB27904.1"/>
    </source>
</evidence>
<keyword evidence="7" id="KW-0627">Porphyrin biosynthesis</keyword>
<gene>
    <name evidence="9" type="ordered locus">Cag_0631</name>
</gene>
<accession>Q3ASX1</accession>
<sequence>MVDGIVKRNKYLVLVTTYGEVEPVTIRGLWPSSRKILETVTRQIAKIPPALMYMVADYRSLKHYVDWKLHGYHSSLNAINHAQAQLIASALTKHDAEVLKACRVDVQDANYFQPPYFEEVVRKAHGEYDGVIVVPMFPIESAFSCGIGCQMAIDEYGASIFHHVAILSGLWSDPHLHQLYATYLYERLSVEPNFPRQGKLGLLLVVHGTLVRDRKGRPPSVFTGLEATMQFFQAMKQVMQQHPDCMFADVRQGCLNHSRGGEWTSDTIEKALESFKRDGYDGVVMFPYGFFADNSETDYDAFNRLKRAAFPYSLYVPCVNEYPPFAEWVAKRVLQRLQALHGMQAAQIL</sequence>
<dbReference type="GO" id="GO:0004325">
    <property type="term" value="F:ferrochelatase activity"/>
    <property type="evidence" value="ECO:0007669"/>
    <property type="project" value="InterPro"/>
</dbReference>
<dbReference type="InterPro" id="IPR033644">
    <property type="entry name" value="Ferrochelatase_C"/>
</dbReference>
<dbReference type="UniPathway" id="UPA00252"/>
<evidence type="ECO:0000256" key="8">
    <source>
        <dbReference type="ARBA" id="ARBA00024536"/>
    </source>
</evidence>
<dbReference type="Pfam" id="PF00762">
    <property type="entry name" value="Ferrochelatase"/>
    <property type="match status" value="1"/>
</dbReference>
<keyword evidence="4" id="KW-0408">Iron</keyword>
<dbReference type="KEGG" id="cch:Cag_0631"/>
<dbReference type="GO" id="GO:0006783">
    <property type="term" value="P:heme biosynthetic process"/>
    <property type="evidence" value="ECO:0007669"/>
    <property type="project" value="UniProtKB-KW"/>
</dbReference>
<dbReference type="CDD" id="cd03411">
    <property type="entry name" value="Ferrochelatase_N"/>
    <property type="match status" value="1"/>
</dbReference>
<name>Q3ASX1_CHLCH</name>
<evidence type="ECO:0000256" key="5">
    <source>
        <dbReference type="ARBA" id="ARBA00023133"/>
    </source>
</evidence>
<dbReference type="eggNOG" id="COG0276">
    <property type="taxonomic scope" value="Bacteria"/>
</dbReference>
<protein>
    <recommendedName>
        <fullName evidence="3">coproporphyrin ferrochelatase</fullName>
        <ecNumber evidence="3">4.99.1.9</ecNumber>
    </recommendedName>
</protein>
<evidence type="ECO:0000256" key="7">
    <source>
        <dbReference type="ARBA" id="ARBA00023244"/>
    </source>
</evidence>
<comment type="similarity">
    <text evidence="2">Belongs to the ferrochelatase family.</text>
</comment>
<dbReference type="EC" id="4.99.1.9" evidence="3"/>
<dbReference type="Gene3D" id="3.40.50.1400">
    <property type="match status" value="2"/>
</dbReference>
<evidence type="ECO:0000256" key="2">
    <source>
        <dbReference type="ARBA" id="ARBA00007718"/>
    </source>
</evidence>
<evidence type="ECO:0000256" key="6">
    <source>
        <dbReference type="ARBA" id="ARBA00023239"/>
    </source>
</evidence>
<organism evidence="9">
    <name type="scientific">Chlorobium chlorochromatii (strain CaD3)</name>
    <dbReference type="NCBI Taxonomy" id="340177"/>
    <lineage>
        <taxon>Bacteria</taxon>
        <taxon>Pseudomonadati</taxon>
        <taxon>Chlorobiota</taxon>
        <taxon>Chlorobiia</taxon>
        <taxon>Chlorobiales</taxon>
        <taxon>Chlorobiaceae</taxon>
        <taxon>Chlorobium/Pelodictyon group</taxon>
        <taxon>Chlorobium</taxon>
    </lineage>
</organism>
<dbReference type="HOGENOM" id="CLU_813023_0_0_10"/>
<keyword evidence="6 9" id="KW-0456">Lyase</keyword>
<dbReference type="EMBL" id="CP000108">
    <property type="protein sequence ID" value="ABB27904.1"/>
    <property type="molecule type" value="Genomic_DNA"/>
</dbReference>
<dbReference type="CDD" id="cd00419">
    <property type="entry name" value="Ferrochelatase_C"/>
    <property type="match status" value="1"/>
</dbReference>
<evidence type="ECO:0000256" key="3">
    <source>
        <dbReference type="ARBA" id="ARBA00013215"/>
    </source>
</evidence>
<evidence type="ECO:0000256" key="1">
    <source>
        <dbReference type="ARBA" id="ARBA00004744"/>
    </source>
</evidence>
<reference evidence="9" key="1">
    <citation type="submission" date="2005-08" db="EMBL/GenBank/DDBJ databases">
        <title>Complete sequence of Chlorobium chlorochromatii CaD3.</title>
        <authorList>
            <person name="Copeland A."/>
            <person name="Lucas S."/>
            <person name="Lapidus A."/>
            <person name="Barry K."/>
            <person name="Detter J.C."/>
            <person name="Glavina T."/>
            <person name="Hammon N."/>
            <person name="Israni S."/>
            <person name="Pitluck S."/>
            <person name="Bryant D."/>
            <person name="Schmutz J."/>
            <person name="Larimer F."/>
            <person name="Land M."/>
            <person name="Kyrpides N."/>
            <person name="Ivanova N."/>
            <person name="Richardson P."/>
        </authorList>
    </citation>
    <scope>NUCLEOTIDE SEQUENCE [LARGE SCALE GENOMIC DNA]</scope>
    <source>
        <strain evidence="9">CaD3</strain>
    </source>
</reference>
<dbReference type="InterPro" id="IPR033659">
    <property type="entry name" value="Ferrochelatase_N"/>
</dbReference>
<keyword evidence="5" id="KW-0350">Heme biosynthesis</keyword>
<comment type="pathway">
    <text evidence="1">Porphyrin-containing compound metabolism; protoheme biosynthesis.</text>
</comment>
<dbReference type="STRING" id="340177.Cag_0631"/>
<proteinExistence type="inferred from homology"/>
<comment type="catalytic activity">
    <reaction evidence="8">
        <text>Fe-coproporphyrin III + 2 H(+) = coproporphyrin III + Fe(2+)</text>
        <dbReference type="Rhea" id="RHEA:49572"/>
        <dbReference type="ChEBI" id="CHEBI:15378"/>
        <dbReference type="ChEBI" id="CHEBI:29033"/>
        <dbReference type="ChEBI" id="CHEBI:68438"/>
        <dbReference type="ChEBI" id="CHEBI:131725"/>
        <dbReference type="EC" id="4.99.1.9"/>
    </reaction>
    <physiologicalReaction direction="right-to-left" evidence="8">
        <dbReference type="Rhea" id="RHEA:49574"/>
    </physiologicalReaction>
</comment>